<proteinExistence type="predicted"/>
<dbReference type="EMBL" id="CP111018">
    <property type="protein sequence ID" value="WAR10437.1"/>
    <property type="molecule type" value="Genomic_DNA"/>
</dbReference>
<reference evidence="1" key="1">
    <citation type="submission" date="2022-11" db="EMBL/GenBank/DDBJ databases">
        <title>Centuries of genome instability and evolution in soft-shell clam transmissible cancer (bioRxiv).</title>
        <authorList>
            <person name="Hart S.F.M."/>
            <person name="Yonemitsu M.A."/>
            <person name="Giersch R.M."/>
            <person name="Beal B.F."/>
            <person name="Arriagada G."/>
            <person name="Davis B.W."/>
            <person name="Ostrander E.A."/>
            <person name="Goff S.P."/>
            <person name="Metzger M.J."/>
        </authorList>
    </citation>
    <scope>NUCLEOTIDE SEQUENCE</scope>
    <source>
        <strain evidence="1">MELC-2E11</strain>
        <tissue evidence="1">Siphon/mantle</tissue>
    </source>
</reference>
<protein>
    <submittedName>
        <fullName evidence="1">Uncharacterized protein</fullName>
    </submittedName>
</protein>
<keyword evidence="2" id="KW-1185">Reference proteome</keyword>
<dbReference type="Proteomes" id="UP001164746">
    <property type="component" value="Chromosome 7"/>
</dbReference>
<name>A0ABY7EN88_MYAAR</name>
<evidence type="ECO:0000313" key="1">
    <source>
        <dbReference type="EMBL" id="WAR10437.1"/>
    </source>
</evidence>
<evidence type="ECO:0000313" key="2">
    <source>
        <dbReference type="Proteomes" id="UP001164746"/>
    </source>
</evidence>
<gene>
    <name evidence="1" type="ORF">MAR_035513</name>
</gene>
<accession>A0ABY7EN88</accession>
<organism evidence="1 2">
    <name type="scientific">Mya arenaria</name>
    <name type="common">Soft-shell clam</name>
    <dbReference type="NCBI Taxonomy" id="6604"/>
    <lineage>
        <taxon>Eukaryota</taxon>
        <taxon>Metazoa</taxon>
        <taxon>Spiralia</taxon>
        <taxon>Lophotrochozoa</taxon>
        <taxon>Mollusca</taxon>
        <taxon>Bivalvia</taxon>
        <taxon>Autobranchia</taxon>
        <taxon>Heteroconchia</taxon>
        <taxon>Euheterodonta</taxon>
        <taxon>Imparidentia</taxon>
        <taxon>Neoheterodontei</taxon>
        <taxon>Myida</taxon>
        <taxon>Myoidea</taxon>
        <taxon>Myidae</taxon>
        <taxon>Mya</taxon>
    </lineage>
</organism>
<sequence length="229" mass="25886">MLFMMRRVDCPPPGCIHEKLGNGFPSLVQLRRNSESSLSVTTEDKADPPNLQTDVICVEPRYHDIVATGRHVDVTHRKICGTFSITDIRFPPTSARNTTPTSKSSKYGALTLNHENRYLIKFCASELLSGVEQKIADIIFSDLEALLSGESSLLTPNLTEILSLLQRKKQFTVYSDQVFSFDRVKQVKFQAQVLRYFDTEKFVQGRQDRLLTVVGGTCCICIKNLDIFF</sequence>